<organism evidence="1 2">
    <name type="scientific">Dubosiella newyorkensis</name>
    <dbReference type="NCBI Taxonomy" id="1862672"/>
    <lineage>
        <taxon>Bacteria</taxon>
        <taxon>Bacillati</taxon>
        <taxon>Bacillota</taxon>
        <taxon>Erysipelotrichia</taxon>
        <taxon>Erysipelotrichales</taxon>
        <taxon>Erysipelotrichaceae</taxon>
        <taxon>Dubosiella</taxon>
    </lineage>
</organism>
<name>A0A1U7NN06_9FIRM</name>
<dbReference type="RefSeq" id="WP_076341327.1">
    <property type="nucleotide sequence ID" value="NZ_CAJTMI010000029.1"/>
</dbReference>
<evidence type="ECO:0000313" key="1">
    <source>
        <dbReference type="EMBL" id="OLU46678.1"/>
    </source>
</evidence>
<dbReference type="GeneID" id="78275458"/>
<dbReference type="OrthoDB" id="1655751at2"/>
<dbReference type="STRING" id="1862672.BO225_05800"/>
<dbReference type="NCBIfam" id="TIGR01784">
    <property type="entry name" value="T_den_put_tspse"/>
    <property type="match status" value="1"/>
</dbReference>
<comment type="caution">
    <text evidence="1">The sequence shown here is derived from an EMBL/GenBank/DDBJ whole genome shotgun (WGS) entry which is preliminary data.</text>
</comment>
<dbReference type="InterPro" id="IPR010106">
    <property type="entry name" value="RpnA"/>
</dbReference>
<dbReference type="Pfam" id="PF12784">
    <property type="entry name" value="PDDEXK_2"/>
    <property type="match status" value="1"/>
</dbReference>
<evidence type="ECO:0000313" key="2">
    <source>
        <dbReference type="Proteomes" id="UP000186705"/>
    </source>
</evidence>
<dbReference type="EMBL" id="MPKA01000062">
    <property type="protein sequence ID" value="OLU46678.1"/>
    <property type="molecule type" value="Genomic_DNA"/>
</dbReference>
<dbReference type="Proteomes" id="UP000186705">
    <property type="component" value="Unassembled WGS sequence"/>
</dbReference>
<keyword evidence="2" id="KW-1185">Reference proteome</keyword>
<reference evidence="1 2" key="1">
    <citation type="submission" date="2016-11" db="EMBL/GenBank/DDBJ databases">
        <title>Description of two novel members of the family Erysipelotrichaceae: Ileibacterium lipovorans gen. nov., sp. nov. and Dubosiella newyorkensis, gen. nov., sp. nov.</title>
        <authorList>
            <person name="Cox L.M."/>
            <person name="Sohn J."/>
            <person name="Tyrrell K.L."/>
            <person name="Citron D.M."/>
            <person name="Lawson P.A."/>
            <person name="Patel N.B."/>
            <person name="Iizumi T."/>
            <person name="Perez-Perez G.I."/>
            <person name="Goldstein E.J."/>
            <person name="Blaser M.J."/>
        </authorList>
    </citation>
    <scope>NUCLEOTIDE SEQUENCE [LARGE SCALE GENOMIC DNA]</scope>
    <source>
        <strain evidence="1 2">NYU-BL-A4</strain>
    </source>
</reference>
<sequence>MARIAAEFLQIIKDFSLFDDVYMNCFFKDFPEGIQFILRKILDRSDLVVKSVHIQDVMVSMTSKTSRLDVFAEDGEGNQYDVEFQFLPNENIPKRGRYYLGNIDQNMIRRGEEYDTLHEAYVIFICAGDPIKKHKPMYHYTMKDEDGNELNDGQHLLILNADYEGDWRLKDLMNDIKASDPETMKYEVLKERAEYLKEEEEGNMQLNMNLQNLMMKAENKGIEKGREEEKTNMIFHMLKEKFDVKTIMRALNVSEETINKIKATMK</sequence>
<evidence type="ECO:0008006" key="3">
    <source>
        <dbReference type="Google" id="ProtNLM"/>
    </source>
</evidence>
<dbReference type="AlphaFoldDB" id="A0A1U7NN06"/>
<gene>
    <name evidence="1" type="ORF">BO225_05800</name>
</gene>
<protein>
    <recommendedName>
        <fullName evidence="3">Rpn family recombination-promoting nuclease/putative transposase</fullName>
    </recommendedName>
</protein>
<proteinExistence type="predicted"/>
<accession>A0A1U7NN06</accession>